<dbReference type="PANTHER" id="PTHR11552">
    <property type="entry name" value="GLUCOSE-METHANOL-CHOLINE GMC OXIDOREDUCTASE"/>
    <property type="match status" value="1"/>
</dbReference>
<keyword evidence="4" id="KW-0732">Signal</keyword>
<dbReference type="Gene3D" id="3.30.560.10">
    <property type="entry name" value="Glucose Oxidase, domain 3"/>
    <property type="match status" value="1"/>
</dbReference>
<evidence type="ECO:0000256" key="9">
    <source>
        <dbReference type="PIRSR" id="PIRSR000137-2"/>
    </source>
</evidence>
<gene>
    <name evidence="11" type="ORF">WG66_3518</name>
</gene>
<dbReference type="Proteomes" id="UP000054988">
    <property type="component" value="Unassembled WGS sequence"/>
</dbReference>
<evidence type="ECO:0000256" key="2">
    <source>
        <dbReference type="ARBA" id="ARBA00010790"/>
    </source>
</evidence>
<name>A0A0W0G5T9_MONRR</name>
<dbReference type="SUPFAM" id="SSF51905">
    <property type="entry name" value="FAD/NAD(P)-binding domain"/>
    <property type="match status" value="1"/>
</dbReference>
<comment type="caution">
    <text evidence="11">The sequence shown here is derived from an EMBL/GenBank/DDBJ whole genome shotgun (WGS) entry which is preliminary data.</text>
</comment>
<dbReference type="AlphaFoldDB" id="A0A0W0G5T9"/>
<proteinExistence type="inferred from homology"/>
<keyword evidence="5 9" id="KW-0274">FAD</keyword>
<evidence type="ECO:0000256" key="5">
    <source>
        <dbReference type="ARBA" id="ARBA00022827"/>
    </source>
</evidence>
<accession>A0A0W0G5T9</accession>
<dbReference type="PANTHER" id="PTHR11552:SF201">
    <property type="entry name" value="GLUCOSE-METHANOL-CHOLINE OXIDOREDUCTASE N-TERMINAL DOMAIN-CONTAINING PROTEIN"/>
    <property type="match status" value="1"/>
</dbReference>
<dbReference type="GO" id="GO:0016614">
    <property type="term" value="F:oxidoreductase activity, acting on CH-OH group of donors"/>
    <property type="evidence" value="ECO:0007669"/>
    <property type="project" value="InterPro"/>
</dbReference>
<dbReference type="Pfam" id="PF00732">
    <property type="entry name" value="GMC_oxred_N"/>
    <property type="match status" value="1"/>
</dbReference>
<evidence type="ECO:0000256" key="8">
    <source>
        <dbReference type="PIRSR" id="PIRSR000137-1"/>
    </source>
</evidence>
<feature type="active site" description="Proton donor" evidence="8">
    <location>
        <position position="513"/>
    </location>
</feature>
<keyword evidence="6" id="KW-0560">Oxidoreductase</keyword>
<feature type="domain" description="Glucose-methanol-choline oxidoreductase N-terminal" evidence="10">
    <location>
        <begin position="274"/>
        <end position="288"/>
    </location>
</feature>
<evidence type="ECO:0000256" key="6">
    <source>
        <dbReference type="ARBA" id="ARBA00023002"/>
    </source>
</evidence>
<keyword evidence="7" id="KW-0325">Glycoprotein</keyword>
<organism evidence="11 12">
    <name type="scientific">Moniliophthora roreri</name>
    <name type="common">Frosty pod rot fungus</name>
    <name type="synonym">Monilia roreri</name>
    <dbReference type="NCBI Taxonomy" id="221103"/>
    <lineage>
        <taxon>Eukaryota</taxon>
        <taxon>Fungi</taxon>
        <taxon>Dikarya</taxon>
        <taxon>Basidiomycota</taxon>
        <taxon>Agaricomycotina</taxon>
        <taxon>Agaricomycetes</taxon>
        <taxon>Agaricomycetidae</taxon>
        <taxon>Agaricales</taxon>
        <taxon>Marasmiineae</taxon>
        <taxon>Marasmiaceae</taxon>
        <taxon>Moniliophthora</taxon>
    </lineage>
</organism>
<evidence type="ECO:0000256" key="7">
    <source>
        <dbReference type="ARBA" id="ARBA00023180"/>
    </source>
</evidence>
<evidence type="ECO:0000256" key="1">
    <source>
        <dbReference type="ARBA" id="ARBA00001974"/>
    </source>
</evidence>
<feature type="active site" description="Proton acceptor" evidence="8">
    <location>
        <position position="556"/>
    </location>
</feature>
<dbReference type="PROSITE" id="PS00624">
    <property type="entry name" value="GMC_OXRED_2"/>
    <property type="match status" value="1"/>
</dbReference>
<dbReference type="EMBL" id="LATX01001050">
    <property type="protein sequence ID" value="KTB43904.1"/>
    <property type="molecule type" value="Genomic_DNA"/>
</dbReference>
<evidence type="ECO:0000313" key="12">
    <source>
        <dbReference type="Proteomes" id="UP000054988"/>
    </source>
</evidence>
<reference evidence="11 12" key="1">
    <citation type="submission" date="2015-12" db="EMBL/GenBank/DDBJ databases">
        <title>Draft genome sequence of Moniliophthora roreri, the causal agent of frosty pod rot of cacao.</title>
        <authorList>
            <person name="Aime M.C."/>
            <person name="Diaz-Valderrama J.R."/>
            <person name="Kijpornyongpan T."/>
            <person name="Phillips-Mora W."/>
        </authorList>
    </citation>
    <scope>NUCLEOTIDE SEQUENCE [LARGE SCALE GENOMIC DNA]</scope>
    <source>
        <strain evidence="11 12">MCA 2952</strain>
    </source>
</reference>
<dbReference type="Gene3D" id="3.50.50.60">
    <property type="entry name" value="FAD/NAD(P)-binding domain"/>
    <property type="match status" value="1"/>
</dbReference>
<dbReference type="PIRSF" id="PIRSF000137">
    <property type="entry name" value="Alcohol_oxidase"/>
    <property type="match status" value="1"/>
</dbReference>
<dbReference type="GO" id="GO:0050660">
    <property type="term" value="F:flavin adenine dinucleotide binding"/>
    <property type="evidence" value="ECO:0007669"/>
    <property type="project" value="InterPro"/>
</dbReference>
<evidence type="ECO:0000256" key="3">
    <source>
        <dbReference type="ARBA" id="ARBA00022630"/>
    </source>
</evidence>
<feature type="binding site" evidence="9">
    <location>
        <position position="233"/>
    </location>
    <ligand>
        <name>FAD</name>
        <dbReference type="ChEBI" id="CHEBI:57692"/>
    </ligand>
</feature>
<comment type="similarity">
    <text evidence="2">Belongs to the GMC oxidoreductase family.</text>
</comment>
<dbReference type="eggNOG" id="KOG1238">
    <property type="taxonomic scope" value="Eukaryota"/>
</dbReference>
<evidence type="ECO:0000313" key="11">
    <source>
        <dbReference type="EMBL" id="KTB43904.1"/>
    </source>
</evidence>
<evidence type="ECO:0000256" key="4">
    <source>
        <dbReference type="ARBA" id="ARBA00022729"/>
    </source>
</evidence>
<dbReference type="InterPro" id="IPR012132">
    <property type="entry name" value="GMC_OxRdtase"/>
</dbReference>
<sequence>MDAVDFLIIGGGTAGIPVATRLAERGHSVLIIEAGENVSASPEVRIPGLFVENLKNLQLNWAFTSTPQEHAGGRVIPLPRGKSLGGSSNINFMQLNRPSAQEFNDAFAAFGIEGWSYEDLLPYYRKFESLTANPEAFSTAHVQPDSAVHGDHGPLAVTVPVGTTPTRELFFKAMNELGVKTLSDCANGNNVGTWNSFQAIEGKGCTRASADTAYLIPSLAKLPNLRVLSGAYVTRIIFDSSTNEGDVVATGVEYTKGDSTHSVKANKEVIICAGTYQTPQILELSGIGDHDILSKFGIKTLVHSPGVGANLRIDSYDTLFDPAVAAEEMKKYQTERKGKFSTIPLSFAVLSADRVMSAEQTVNYKERLRQTATRNGNPFVSKMVDLQLGWIDKGLAFLEVMESSSFYPSTVQPAPEPGKAHVSFHLALQYPLSRGTVHINSSDPLDRPVINPNFLAEDIDTENLLVACGFARKLASTKVFSEAIVKEISPGPAIGDVEGLKEYIKDNFFVVYHPVGTAAMLPKELGGVVDSKLKVYGAKNVRVVDASIFPIEFSVHPMATIYAVAEKAADIIGGST</sequence>
<dbReference type="Pfam" id="PF05199">
    <property type="entry name" value="GMC_oxred_C"/>
    <property type="match status" value="1"/>
</dbReference>
<dbReference type="InterPro" id="IPR036188">
    <property type="entry name" value="FAD/NAD-bd_sf"/>
</dbReference>
<comment type="cofactor">
    <cofactor evidence="1 9">
        <name>FAD</name>
        <dbReference type="ChEBI" id="CHEBI:57692"/>
    </cofactor>
</comment>
<protein>
    <submittedName>
        <fullName evidence="11">Putative alcohol oxidase</fullName>
    </submittedName>
</protein>
<evidence type="ECO:0000259" key="10">
    <source>
        <dbReference type="PROSITE" id="PS00624"/>
    </source>
</evidence>
<keyword evidence="3" id="KW-0285">Flavoprotein</keyword>
<dbReference type="InterPro" id="IPR007867">
    <property type="entry name" value="GMC_OxRtase_C"/>
</dbReference>
<dbReference type="InterPro" id="IPR000172">
    <property type="entry name" value="GMC_OxRdtase_N"/>
</dbReference>
<dbReference type="SUPFAM" id="SSF54373">
    <property type="entry name" value="FAD-linked reductases, C-terminal domain"/>
    <property type="match status" value="1"/>
</dbReference>